<keyword evidence="1" id="KW-1133">Transmembrane helix</keyword>
<evidence type="ECO:0000313" key="2">
    <source>
        <dbReference type="EMBL" id="EJW05314.1"/>
    </source>
</evidence>
<reference evidence="3" key="2">
    <citation type="submission" date="2015-07" db="EMBL/GenBank/DDBJ databases">
        <title>Contrasting host-pathogen interactions and genome evolution in two generalist and specialist microsporidian pathogens of mosquitoes.</title>
        <authorList>
            <consortium name="The Broad Institute Genomics Platform"/>
            <consortium name="The Broad Institute Genome Sequencing Center for Infectious Disease"/>
            <person name="Cuomo C.A."/>
            <person name="Sanscrainte N.D."/>
            <person name="Goldberg J.M."/>
            <person name="Heiman D."/>
            <person name="Young S."/>
            <person name="Zeng Q."/>
            <person name="Becnel J.J."/>
            <person name="Birren B.W."/>
        </authorList>
    </citation>
    <scope>NUCLEOTIDE SEQUENCE [LARGE SCALE GENOMIC DNA]</scope>
    <source>
        <strain evidence="3">USNM 41457</strain>
    </source>
</reference>
<protein>
    <submittedName>
        <fullName evidence="2">Uncharacterized protein</fullName>
    </submittedName>
</protein>
<reference evidence="2 3" key="1">
    <citation type="submission" date="2011-08" db="EMBL/GenBank/DDBJ databases">
        <authorList>
            <person name="Liu Z.J."/>
            <person name="Shi F.L."/>
            <person name="Lu J.Q."/>
            <person name="Li M."/>
            <person name="Wang Z.L."/>
        </authorList>
    </citation>
    <scope>NUCLEOTIDE SEQUENCE [LARGE SCALE GENOMIC DNA]</scope>
    <source>
        <strain evidence="2 3">USNM 41457</strain>
    </source>
</reference>
<sequence>MEKTACKNKKKFYFFVGLFWISGMVAIAAIVWAFLKDDAETATSKSFIWSEKKEKMRREIEEFINKEENAIWKKFYNYTGSKDINVLFSKHHGSEADSFVFRILEKHKKSDVEDEKDENLDDGLMSQKECGSYYHDVLSFYSLDSTKDLLTFQVKSEKSKLVVKMIIDLLDEFFLSANNENDKKEISDLLFLCSRYSIKISKIIHGKCLDSNDCGLISSFREDCLKHHEVNIRRSEYSSIINLLETEFYQQIFNNKNKSLSMKEMMFFLLIRLYQFCEKETILKP</sequence>
<keyword evidence="3" id="KW-1185">Reference proteome</keyword>
<comment type="caution">
    <text evidence="2">The sequence shown here is derived from an EMBL/GenBank/DDBJ whole genome shotgun (WGS) entry which is preliminary data.</text>
</comment>
<accession>J9DCW7</accession>
<evidence type="ECO:0000313" key="3">
    <source>
        <dbReference type="Proteomes" id="UP000003163"/>
    </source>
</evidence>
<name>J9DCW7_EDHAE</name>
<keyword evidence="1" id="KW-0472">Membrane</keyword>
<dbReference type="Proteomes" id="UP000003163">
    <property type="component" value="Unassembled WGS sequence"/>
</dbReference>
<dbReference type="AlphaFoldDB" id="J9DCW7"/>
<dbReference type="EMBL" id="AFBI03000007">
    <property type="protein sequence ID" value="EJW05314.1"/>
    <property type="molecule type" value="Genomic_DNA"/>
</dbReference>
<evidence type="ECO:0000256" key="1">
    <source>
        <dbReference type="SAM" id="Phobius"/>
    </source>
</evidence>
<organism evidence="2 3">
    <name type="scientific">Edhazardia aedis (strain USNM 41457)</name>
    <name type="common">Microsporidian parasite</name>
    <dbReference type="NCBI Taxonomy" id="1003232"/>
    <lineage>
        <taxon>Eukaryota</taxon>
        <taxon>Fungi</taxon>
        <taxon>Fungi incertae sedis</taxon>
        <taxon>Microsporidia</taxon>
        <taxon>Edhazardia</taxon>
    </lineage>
</organism>
<dbReference type="HOGENOM" id="CLU_976676_0_0_1"/>
<feature type="transmembrane region" description="Helical" evidence="1">
    <location>
        <begin position="12"/>
        <end position="35"/>
    </location>
</feature>
<keyword evidence="1" id="KW-0812">Transmembrane</keyword>
<dbReference type="InParanoid" id="J9DCW7"/>
<gene>
    <name evidence="2" type="ORF">EDEG_00617</name>
</gene>
<dbReference type="VEuPathDB" id="MicrosporidiaDB:EDEG_00617"/>
<proteinExistence type="predicted"/>